<dbReference type="InterPro" id="IPR037923">
    <property type="entry name" value="HTH-like"/>
</dbReference>
<dbReference type="SUPFAM" id="SSF51215">
    <property type="entry name" value="Regulatory protein AraC"/>
    <property type="match status" value="1"/>
</dbReference>
<protein>
    <submittedName>
        <fullName evidence="5">Helix-turn-helix transcriptional regulator</fullName>
    </submittedName>
</protein>
<name>A0A841TW61_9BACL</name>
<dbReference type="Pfam" id="PF12833">
    <property type="entry name" value="HTH_18"/>
    <property type="match status" value="1"/>
</dbReference>
<dbReference type="Proteomes" id="UP000553776">
    <property type="component" value="Unassembled WGS sequence"/>
</dbReference>
<gene>
    <name evidence="5" type="ORF">H7B90_10665</name>
</gene>
<comment type="caution">
    <text evidence="5">The sequence shown here is derived from an EMBL/GenBank/DDBJ whole genome shotgun (WGS) entry which is preliminary data.</text>
</comment>
<dbReference type="PANTHER" id="PTHR43280">
    <property type="entry name" value="ARAC-FAMILY TRANSCRIPTIONAL REGULATOR"/>
    <property type="match status" value="1"/>
</dbReference>
<dbReference type="Pfam" id="PF02311">
    <property type="entry name" value="AraC_binding"/>
    <property type="match status" value="1"/>
</dbReference>
<dbReference type="PRINTS" id="PR00032">
    <property type="entry name" value="HTHARAC"/>
</dbReference>
<dbReference type="PROSITE" id="PS00041">
    <property type="entry name" value="HTH_ARAC_FAMILY_1"/>
    <property type="match status" value="1"/>
</dbReference>
<dbReference type="RefSeq" id="WP_185135852.1">
    <property type="nucleotide sequence ID" value="NZ_JACJVR010000041.1"/>
</dbReference>
<reference evidence="5 6" key="1">
    <citation type="submission" date="2020-08" db="EMBL/GenBank/DDBJ databases">
        <title>Cohnella phylogeny.</title>
        <authorList>
            <person name="Dunlap C."/>
        </authorList>
    </citation>
    <scope>NUCLEOTIDE SEQUENCE [LARGE SCALE GENOMIC DNA]</scope>
    <source>
        <strain evidence="5 6">DSM 25239</strain>
    </source>
</reference>
<dbReference type="GO" id="GO:0043565">
    <property type="term" value="F:sequence-specific DNA binding"/>
    <property type="evidence" value="ECO:0007669"/>
    <property type="project" value="InterPro"/>
</dbReference>
<dbReference type="InterPro" id="IPR014710">
    <property type="entry name" value="RmlC-like_jellyroll"/>
</dbReference>
<keyword evidence="6" id="KW-1185">Reference proteome</keyword>
<evidence type="ECO:0000256" key="2">
    <source>
        <dbReference type="ARBA" id="ARBA00023125"/>
    </source>
</evidence>
<proteinExistence type="predicted"/>
<dbReference type="EMBL" id="JACJVR010000041">
    <property type="protein sequence ID" value="MBB6691859.1"/>
    <property type="molecule type" value="Genomic_DNA"/>
</dbReference>
<accession>A0A841TW61</accession>
<dbReference type="InterPro" id="IPR020449">
    <property type="entry name" value="Tscrpt_reg_AraC-type_HTH"/>
</dbReference>
<dbReference type="SUPFAM" id="SSF46689">
    <property type="entry name" value="Homeodomain-like"/>
    <property type="match status" value="2"/>
</dbReference>
<keyword evidence="3" id="KW-0804">Transcription</keyword>
<dbReference type="InterPro" id="IPR018060">
    <property type="entry name" value="HTH_AraC"/>
</dbReference>
<dbReference type="InterPro" id="IPR009057">
    <property type="entry name" value="Homeodomain-like_sf"/>
</dbReference>
<keyword evidence="1" id="KW-0805">Transcription regulation</keyword>
<evidence type="ECO:0000259" key="4">
    <source>
        <dbReference type="PROSITE" id="PS01124"/>
    </source>
</evidence>
<keyword evidence="2" id="KW-0238">DNA-binding</keyword>
<feature type="domain" description="HTH araC/xylS-type" evidence="4">
    <location>
        <begin position="149"/>
        <end position="247"/>
    </location>
</feature>
<evidence type="ECO:0000313" key="6">
    <source>
        <dbReference type="Proteomes" id="UP000553776"/>
    </source>
</evidence>
<dbReference type="PANTHER" id="PTHR43280:SF2">
    <property type="entry name" value="HTH-TYPE TRANSCRIPTIONAL REGULATOR EXSA"/>
    <property type="match status" value="1"/>
</dbReference>
<dbReference type="GO" id="GO:0003700">
    <property type="term" value="F:DNA-binding transcription factor activity"/>
    <property type="evidence" value="ECO:0007669"/>
    <property type="project" value="InterPro"/>
</dbReference>
<dbReference type="AlphaFoldDB" id="A0A841TW61"/>
<dbReference type="Gene3D" id="1.10.10.60">
    <property type="entry name" value="Homeodomain-like"/>
    <property type="match status" value="2"/>
</dbReference>
<dbReference type="SMART" id="SM00342">
    <property type="entry name" value="HTH_ARAC"/>
    <property type="match status" value="1"/>
</dbReference>
<sequence>MNRLDFLFFSRRDKDKYIPPHVHGCYELVYYLGGSGESTIASRNYAFRSNMFAVISPNVVHEEKHATGGEVLFIGFHSGHEALRGLNGIFEDDSALTILHTMFQMKDEFLEQRPGYGDMLNLLAGRLIIQIQRLIDTDKLPPRSADQLQYVRNYMDEHYRQKIAVETLAQMSGYSYDRFRHLFKEKYGEAPLQYLFAKRIEYAKMLLSETRISISDIALQSGFASDVQFCSMFKRSMGMTAKEYRNSTKWQGAS</sequence>
<dbReference type="PROSITE" id="PS01124">
    <property type="entry name" value="HTH_ARAC_FAMILY_2"/>
    <property type="match status" value="1"/>
</dbReference>
<dbReference type="InterPro" id="IPR018062">
    <property type="entry name" value="HTH_AraC-typ_CS"/>
</dbReference>
<evidence type="ECO:0000313" key="5">
    <source>
        <dbReference type="EMBL" id="MBB6691859.1"/>
    </source>
</evidence>
<dbReference type="InterPro" id="IPR003313">
    <property type="entry name" value="AraC-bd"/>
</dbReference>
<evidence type="ECO:0000256" key="1">
    <source>
        <dbReference type="ARBA" id="ARBA00023015"/>
    </source>
</evidence>
<organism evidence="5 6">
    <name type="scientific">Cohnella xylanilytica</name>
    <dbReference type="NCBI Taxonomy" id="557555"/>
    <lineage>
        <taxon>Bacteria</taxon>
        <taxon>Bacillati</taxon>
        <taxon>Bacillota</taxon>
        <taxon>Bacilli</taxon>
        <taxon>Bacillales</taxon>
        <taxon>Paenibacillaceae</taxon>
        <taxon>Cohnella</taxon>
    </lineage>
</organism>
<dbReference type="Gene3D" id="2.60.120.10">
    <property type="entry name" value="Jelly Rolls"/>
    <property type="match status" value="1"/>
</dbReference>
<evidence type="ECO:0000256" key="3">
    <source>
        <dbReference type="ARBA" id="ARBA00023163"/>
    </source>
</evidence>